<dbReference type="InterPro" id="IPR013783">
    <property type="entry name" value="Ig-like_fold"/>
</dbReference>
<dbReference type="InterPro" id="IPR003961">
    <property type="entry name" value="FN3_dom"/>
</dbReference>
<evidence type="ECO:0000256" key="1">
    <source>
        <dbReference type="SAM" id="MobiDB-lite"/>
    </source>
</evidence>
<feature type="signal peptide" evidence="2">
    <location>
        <begin position="1"/>
        <end position="20"/>
    </location>
</feature>
<dbReference type="GO" id="GO:0009055">
    <property type="term" value="F:electron transfer activity"/>
    <property type="evidence" value="ECO:0007669"/>
    <property type="project" value="InterPro"/>
</dbReference>
<feature type="domain" description="Fibronectin type-III" evidence="3">
    <location>
        <begin position="39"/>
        <end position="126"/>
    </location>
</feature>
<dbReference type="SUPFAM" id="SSF46626">
    <property type="entry name" value="Cytochrome c"/>
    <property type="match status" value="1"/>
</dbReference>
<evidence type="ECO:0000313" key="5">
    <source>
        <dbReference type="Proteomes" id="UP000245962"/>
    </source>
</evidence>
<dbReference type="Proteomes" id="UP000245962">
    <property type="component" value="Unassembled WGS sequence"/>
</dbReference>
<keyword evidence="2" id="KW-0732">Signal</keyword>
<dbReference type="RefSeq" id="WP_116694825.1">
    <property type="nucleotide sequence ID" value="NZ_QEHR01000006.1"/>
</dbReference>
<dbReference type="Gene3D" id="2.60.40.10">
    <property type="entry name" value="Immunoglobulins"/>
    <property type="match status" value="1"/>
</dbReference>
<organism evidence="4 5">
    <name type="scientific">Marixanthomonas spongiae</name>
    <dbReference type="NCBI Taxonomy" id="2174845"/>
    <lineage>
        <taxon>Bacteria</taxon>
        <taxon>Pseudomonadati</taxon>
        <taxon>Bacteroidota</taxon>
        <taxon>Flavobacteriia</taxon>
        <taxon>Flavobacteriales</taxon>
        <taxon>Flavobacteriaceae</taxon>
        <taxon>Marixanthomonas</taxon>
    </lineage>
</organism>
<dbReference type="CDD" id="cd00063">
    <property type="entry name" value="FN3"/>
    <property type="match status" value="1"/>
</dbReference>
<gene>
    <name evidence="4" type="ORF">DDV96_11085</name>
</gene>
<comment type="caution">
    <text evidence="4">The sequence shown here is derived from an EMBL/GenBank/DDBJ whole genome shotgun (WGS) entry which is preliminary data.</text>
</comment>
<dbReference type="PROSITE" id="PS51257">
    <property type="entry name" value="PROKAR_LIPOPROTEIN"/>
    <property type="match status" value="1"/>
</dbReference>
<reference evidence="4 5" key="1">
    <citation type="submission" date="2018-04" db="EMBL/GenBank/DDBJ databases">
        <title>Marixanthomonas spongiae HN-E44 sp. nov., isolated from a marine sponge.</title>
        <authorList>
            <person name="Luo L."/>
            <person name="Zhuang L."/>
        </authorList>
    </citation>
    <scope>NUCLEOTIDE SEQUENCE [LARGE SCALE GENOMIC DNA]</scope>
    <source>
        <strain evidence="4 5">HN-E44</strain>
    </source>
</reference>
<dbReference type="EMBL" id="QEHR01000006">
    <property type="protein sequence ID" value="PVW14335.1"/>
    <property type="molecule type" value="Genomic_DNA"/>
</dbReference>
<dbReference type="OrthoDB" id="338827at2"/>
<dbReference type="PROSITE" id="PS50853">
    <property type="entry name" value="FN3"/>
    <property type="match status" value="1"/>
</dbReference>
<protein>
    <recommendedName>
        <fullName evidence="3">Fibronectin type-III domain-containing protein</fullName>
    </recommendedName>
</protein>
<evidence type="ECO:0000313" key="4">
    <source>
        <dbReference type="EMBL" id="PVW14335.1"/>
    </source>
</evidence>
<sequence>MKPFLLKIFSAIFMSILVSCGGDDDYTPSETADTENPTPPKNLRTTNKTENSLQLNWDAATDNVGVVKYAVFQDGTLINNEITSTSLPITSLTPETEYSFSVIAFDAEGNESKNSEILKTCTLAETLTYKTHLSEMGVFSGPLSDLNPAGDVQLYEINSTLFTDYAKKQRLVRLPNCETMRYKGNDLLPDFPNNTLIAKTFYYNKDEQDPSSGKLIIETRILLKINGNWQVGNYIWNEAQTEAVYTENGSVKPISYTNEDGDTLDINYEIPSKQDCFTCHNNDNTTLPIGMKLRSMNFTPSYTSENQLVYLESIGMLEGTASENISTLPDWTDEALYSIYERGRAYMDINCAHCHQPGGSVTNFNLDFRFDTPFEDTDIYASRGEIEARVQSTAPVYRMPQLGRTIVHEEAVTMLLEYLEAIEN</sequence>
<dbReference type="AlphaFoldDB" id="A0A2U0HZN2"/>
<evidence type="ECO:0000256" key="2">
    <source>
        <dbReference type="SAM" id="SignalP"/>
    </source>
</evidence>
<dbReference type="Pfam" id="PF00041">
    <property type="entry name" value="fn3"/>
    <property type="match status" value="1"/>
</dbReference>
<accession>A0A2U0HZN2</accession>
<dbReference type="InterPro" id="IPR036909">
    <property type="entry name" value="Cyt_c-like_dom_sf"/>
</dbReference>
<feature type="region of interest" description="Disordered" evidence="1">
    <location>
        <begin position="27"/>
        <end position="47"/>
    </location>
</feature>
<name>A0A2U0HZN2_9FLAO</name>
<proteinExistence type="predicted"/>
<feature type="chain" id="PRO_5015726016" description="Fibronectin type-III domain-containing protein" evidence="2">
    <location>
        <begin position="21"/>
        <end position="424"/>
    </location>
</feature>
<keyword evidence="5" id="KW-1185">Reference proteome</keyword>
<dbReference type="GO" id="GO:0020037">
    <property type="term" value="F:heme binding"/>
    <property type="evidence" value="ECO:0007669"/>
    <property type="project" value="InterPro"/>
</dbReference>
<dbReference type="SUPFAM" id="SSF49265">
    <property type="entry name" value="Fibronectin type III"/>
    <property type="match status" value="1"/>
</dbReference>
<dbReference type="SMART" id="SM00060">
    <property type="entry name" value="FN3"/>
    <property type="match status" value="1"/>
</dbReference>
<dbReference type="InterPro" id="IPR036116">
    <property type="entry name" value="FN3_sf"/>
</dbReference>
<evidence type="ECO:0000259" key="3">
    <source>
        <dbReference type="PROSITE" id="PS50853"/>
    </source>
</evidence>